<dbReference type="EMBL" id="PUIV01000023">
    <property type="protein sequence ID" value="PWB93335.1"/>
    <property type="molecule type" value="Genomic_DNA"/>
</dbReference>
<keyword evidence="5" id="KW-1185">Reference proteome</keyword>
<dbReference type="PROSITE" id="PS51186">
    <property type="entry name" value="GNAT"/>
    <property type="match status" value="1"/>
</dbReference>
<dbReference type="Pfam" id="PF00583">
    <property type="entry name" value="Acetyltransf_1"/>
    <property type="match status" value="1"/>
</dbReference>
<evidence type="ECO:0000313" key="5">
    <source>
        <dbReference type="Proteomes" id="UP000245137"/>
    </source>
</evidence>
<dbReference type="CDD" id="cd04301">
    <property type="entry name" value="NAT_SF"/>
    <property type="match status" value="1"/>
</dbReference>
<dbReference type="InterPro" id="IPR016181">
    <property type="entry name" value="Acyl_CoA_acyltransferase"/>
</dbReference>
<protein>
    <submittedName>
        <fullName evidence="4">GNAT family N-acetyltransferase</fullName>
    </submittedName>
</protein>
<dbReference type="RefSeq" id="WP_108917804.1">
    <property type="nucleotide sequence ID" value="NZ_BGJY01000007.1"/>
</dbReference>
<comment type="caution">
    <text evidence="4">The sequence shown here is derived from an EMBL/GenBank/DDBJ whole genome shotgun (WGS) entry which is preliminary data.</text>
</comment>
<evidence type="ECO:0000256" key="2">
    <source>
        <dbReference type="ARBA" id="ARBA00023315"/>
    </source>
</evidence>
<organism evidence="4 5">
    <name type="scientific">Methylosinus sporium</name>
    <dbReference type="NCBI Taxonomy" id="428"/>
    <lineage>
        <taxon>Bacteria</taxon>
        <taxon>Pseudomonadati</taxon>
        <taxon>Pseudomonadota</taxon>
        <taxon>Alphaproteobacteria</taxon>
        <taxon>Hyphomicrobiales</taxon>
        <taxon>Methylocystaceae</taxon>
        <taxon>Methylosinus</taxon>
    </lineage>
</organism>
<dbReference type="SUPFAM" id="SSF55729">
    <property type="entry name" value="Acyl-CoA N-acyltransferases (Nat)"/>
    <property type="match status" value="1"/>
</dbReference>
<dbReference type="InterPro" id="IPR000182">
    <property type="entry name" value="GNAT_dom"/>
</dbReference>
<dbReference type="PANTHER" id="PTHR43877">
    <property type="entry name" value="AMINOALKYLPHOSPHONATE N-ACETYLTRANSFERASE-RELATED-RELATED"/>
    <property type="match status" value="1"/>
</dbReference>
<keyword evidence="1 4" id="KW-0808">Transferase</keyword>
<sequence>MTAIEIRPATLADAQTIAALHVACWGETYTPLAPAEILAEYTLETRLAQWRETLDGAGPQQPPPNVFLALREGSAIGFSACGAQQSAILGERGYAGEFQAIYLLKEAQQLGAGRGLMRVMAQALRERGIEWGSLWVLRHNFTARKFYEKLGGRKIGVEGDWRGVPEVAYGWRDLRLLIDPPPAKPW</sequence>
<feature type="domain" description="N-acetyltransferase" evidence="3">
    <location>
        <begin position="4"/>
        <end position="176"/>
    </location>
</feature>
<dbReference type="OrthoDB" id="9799154at2"/>
<evidence type="ECO:0000256" key="1">
    <source>
        <dbReference type="ARBA" id="ARBA00022679"/>
    </source>
</evidence>
<gene>
    <name evidence="4" type="ORF">C5689_13540</name>
</gene>
<proteinExistence type="predicted"/>
<keyword evidence="2" id="KW-0012">Acyltransferase</keyword>
<accession>A0A2U1SP06</accession>
<dbReference type="AlphaFoldDB" id="A0A2U1SP06"/>
<reference evidence="4 5" key="1">
    <citation type="journal article" date="2018" name="Appl. Microbiol. Biotechnol.">
        <title>Co-cultivation of the strictly anaerobic methanogen Methanosarcina barkeri with aerobic methanotrophs in an oxygen-limited membrane bioreactor.</title>
        <authorList>
            <person name="In 't Zandt M.H."/>
            <person name="van den Bosch T.J.M."/>
            <person name="Rijkers R."/>
            <person name="van Kessel M.A.H.J."/>
            <person name="Jetten M.S.M."/>
            <person name="Welte C.U."/>
        </authorList>
    </citation>
    <scope>NUCLEOTIDE SEQUENCE [LARGE SCALE GENOMIC DNA]</scope>
    <source>
        <strain evidence="4 5">DSM 17706</strain>
    </source>
</reference>
<evidence type="ECO:0000313" key="4">
    <source>
        <dbReference type="EMBL" id="PWB93335.1"/>
    </source>
</evidence>
<dbReference type="GO" id="GO:0016747">
    <property type="term" value="F:acyltransferase activity, transferring groups other than amino-acyl groups"/>
    <property type="evidence" value="ECO:0007669"/>
    <property type="project" value="InterPro"/>
</dbReference>
<name>A0A2U1SP06_METSR</name>
<evidence type="ECO:0000259" key="3">
    <source>
        <dbReference type="PROSITE" id="PS51186"/>
    </source>
</evidence>
<dbReference type="InterPro" id="IPR050832">
    <property type="entry name" value="Bact_Acetyltransf"/>
</dbReference>
<dbReference type="Proteomes" id="UP000245137">
    <property type="component" value="Unassembled WGS sequence"/>
</dbReference>
<dbReference type="Gene3D" id="3.40.630.30">
    <property type="match status" value="1"/>
</dbReference>